<dbReference type="InterPro" id="IPR050595">
    <property type="entry name" value="Bact_response_regulator"/>
</dbReference>
<feature type="domain" description="Response regulatory" evidence="4">
    <location>
        <begin position="6"/>
        <end position="128"/>
    </location>
</feature>
<dbReference type="PANTHER" id="PTHR44591">
    <property type="entry name" value="STRESS RESPONSE REGULATOR PROTEIN 1"/>
    <property type="match status" value="1"/>
</dbReference>
<dbReference type="EMBL" id="PFAZ01000011">
    <property type="protein sequence ID" value="PIR88880.1"/>
    <property type="molecule type" value="Genomic_DNA"/>
</dbReference>
<dbReference type="InterPro" id="IPR011006">
    <property type="entry name" value="CheY-like_superfamily"/>
</dbReference>
<organism evidence="5 6">
    <name type="scientific">Candidatus Harrisonbacteria bacterium CG10_big_fil_rev_8_21_14_0_10_40_38</name>
    <dbReference type="NCBI Taxonomy" id="1974583"/>
    <lineage>
        <taxon>Bacteria</taxon>
        <taxon>Candidatus Harrisoniibacteriota</taxon>
    </lineage>
</organism>
<comment type="caution">
    <text evidence="5">The sequence shown here is derived from an EMBL/GenBank/DDBJ whole genome shotgun (WGS) entry which is preliminary data.</text>
</comment>
<name>A0A2H0UR54_9BACT</name>
<dbReference type="PANTHER" id="PTHR44591:SF14">
    <property type="entry name" value="PROTEIN PILG"/>
    <property type="match status" value="1"/>
</dbReference>
<dbReference type="Pfam" id="PF00072">
    <property type="entry name" value="Response_reg"/>
    <property type="match status" value="1"/>
</dbReference>
<keyword evidence="2" id="KW-0902">Two-component regulatory system</keyword>
<evidence type="ECO:0000313" key="6">
    <source>
        <dbReference type="Proteomes" id="UP000231157"/>
    </source>
</evidence>
<evidence type="ECO:0000259" key="4">
    <source>
        <dbReference type="PROSITE" id="PS50110"/>
    </source>
</evidence>
<dbReference type="PROSITE" id="PS50110">
    <property type="entry name" value="RESPONSE_REGULATORY"/>
    <property type="match status" value="1"/>
</dbReference>
<dbReference type="GO" id="GO:0000160">
    <property type="term" value="P:phosphorelay signal transduction system"/>
    <property type="evidence" value="ECO:0007669"/>
    <property type="project" value="UniProtKB-KW"/>
</dbReference>
<gene>
    <name evidence="5" type="ORF">COU07_04030</name>
</gene>
<accession>A0A2H0UR54</accession>
<sequence>MHNPPLILVADDDIGFQEILATKLKRSGFLVAEAHNGKEAVEKAVNLTPDLILCDINMPGETGTEVVLDLMKGNETKGIKVLLITSMDNPWPAIKEKNENFAKEIGATDFINKSTDLDSVIEKVKEVIK</sequence>
<dbReference type="SMART" id="SM00448">
    <property type="entry name" value="REC"/>
    <property type="match status" value="1"/>
</dbReference>
<evidence type="ECO:0000313" key="5">
    <source>
        <dbReference type="EMBL" id="PIR88880.1"/>
    </source>
</evidence>
<evidence type="ECO:0000256" key="2">
    <source>
        <dbReference type="ARBA" id="ARBA00023012"/>
    </source>
</evidence>
<reference evidence="6" key="1">
    <citation type="submission" date="2017-09" db="EMBL/GenBank/DDBJ databases">
        <title>Depth-based differentiation of microbial function through sediment-hosted aquifers and enrichment of novel symbionts in the deep terrestrial subsurface.</title>
        <authorList>
            <person name="Probst A.J."/>
            <person name="Ladd B."/>
            <person name="Jarett J.K."/>
            <person name="Geller-Mcgrath D.E."/>
            <person name="Sieber C.M.K."/>
            <person name="Emerson J.B."/>
            <person name="Anantharaman K."/>
            <person name="Thomas B.C."/>
            <person name="Malmstrom R."/>
            <person name="Stieglmeier M."/>
            <person name="Klingl A."/>
            <person name="Woyke T."/>
            <person name="Ryan C.M."/>
            <person name="Banfield J.F."/>
        </authorList>
    </citation>
    <scope>NUCLEOTIDE SEQUENCE [LARGE SCALE GENOMIC DNA]</scope>
</reference>
<evidence type="ECO:0000256" key="3">
    <source>
        <dbReference type="PROSITE-ProRule" id="PRU00169"/>
    </source>
</evidence>
<evidence type="ECO:0000256" key="1">
    <source>
        <dbReference type="ARBA" id="ARBA00022553"/>
    </source>
</evidence>
<proteinExistence type="predicted"/>
<dbReference type="CDD" id="cd00156">
    <property type="entry name" value="REC"/>
    <property type="match status" value="1"/>
</dbReference>
<dbReference type="AlphaFoldDB" id="A0A2H0UR54"/>
<keyword evidence="1 3" id="KW-0597">Phosphoprotein</keyword>
<protein>
    <recommendedName>
        <fullName evidence="4">Response regulatory domain-containing protein</fullName>
    </recommendedName>
</protein>
<dbReference type="Gene3D" id="3.40.50.2300">
    <property type="match status" value="1"/>
</dbReference>
<feature type="modified residue" description="4-aspartylphosphate" evidence="3">
    <location>
        <position position="55"/>
    </location>
</feature>
<dbReference type="Proteomes" id="UP000231157">
    <property type="component" value="Unassembled WGS sequence"/>
</dbReference>
<dbReference type="SUPFAM" id="SSF52172">
    <property type="entry name" value="CheY-like"/>
    <property type="match status" value="1"/>
</dbReference>
<dbReference type="InterPro" id="IPR001789">
    <property type="entry name" value="Sig_transdc_resp-reg_receiver"/>
</dbReference>